<dbReference type="Gene3D" id="2.30.29.30">
    <property type="entry name" value="Pleckstrin-homology domain (PH domain)/Phosphotyrosine-binding domain (PTB)"/>
    <property type="match status" value="1"/>
</dbReference>
<dbReference type="PANTHER" id="PTHR21258:SF14">
    <property type="entry name" value="DOCKING PROTEIN 2"/>
    <property type="match status" value="1"/>
</dbReference>
<protein>
    <submittedName>
        <fullName evidence="1">Docking protein 2</fullName>
    </submittedName>
</protein>
<sequence length="53" mass="6119">MSDCIRVSEVEVDGCPRDTGPFLIETTEKIYVFASERLQLEDWTHKLCEIAFP</sequence>
<evidence type="ECO:0000313" key="2">
    <source>
        <dbReference type="Proteomes" id="UP001228049"/>
    </source>
</evidence>
<name>A0AAD9BY04_DISEL</name>
<comment type="caution">
    <text evidence="1">The sequence shown here is derived from an EMBL/GenBank/DDBJ whole genome shotgun (WGS) entry which is preliminary data.</text>
</comment>
<dbReference type="AlphaFoldDB" id="A0AAD9BY04"/>
<reference evidence="1" key="1">
    <citation type="submission" date="2023-04" db="EMBL/GenBank/DDBJ databases">
        <title>Chromosome-level genome of Chaenocephalus aceratus.</title>
        <authorList>
            <person name="Park H."/>
        </authorList>
    </citation>
    <scope>NUCLEOTIDE SEQUENCE</scope>
    <source>
        <strain evidence="1">DE</strain>
        <tissue evidence="1">Muscle</tissue>
    </source>
</reference>
<evidence type="ECO:0000313" key="1">
    <source>
        <dbReference type="EMBL" id="KAK1892497.1"/>
    </source>
</evidence>
<gene>
    <name evidence="1" type="ORF">KUDE01_007572</name>
</gene>
<dbReference type="Proteomes" id="UP001228049">
    <property type="component" value="Unassembled WGS sequence"/>
</dbReference>
<dbReference type="GO" id="GO:0005737">
    <property type="term" value="C:cytoplasm"/>
    <property type="evidence" value="ECO:0007669"/>
    <property type="project" value="TreeGrafter"/>
</dbReference>
<feature type="non-terminal residue" evidence="1">
    <location>
        <position position="53"/>
    </location>
</feature>
<accession>A0AAD9BY04</accession>
<dbReference type="PANTHER" id="PTHR21258">
    <property type="entry name" value="DOCKING PROTEIN RELATED"/>
    <property type="match status" value="1"/>
</dbReference>
<dbReference type="EMBL" id="JASDAP010000013">
    <property type="protein sequence ID" value="KAK1892497.1"/>
    <property type="molecule type" value="Genomic_DNA"/>
</dbReference>
<dbReference type="InterPro" id="IPR050996">
    <property type="entry name" value="Docking_Protein_DOK"/>
</dbReference>
<dbReference type="InterPro" id="IPR011993">
    <property type="entry name" value="PH-like_dom_sf"/>
</dbReference>
<organism evidence="1 2">
    <name type="scientific">Dissostichus eleginoides</name>
    <name type="common">Patagonian toothfish</name>
    <name type="synonym">Dissostichus amissus</name>
    <dbReference type="NCBI Taxonomy" id="100907"/>
    <lineage>
        <taxon>Eukaryota</taxon>
        <taxon>Metazoa</taxon>
        <taxon>Chordata</taxon>
        <taxon>Craniata</taxon>
        <taxon>Vertebrata</taxon>
        <taxon>Euteleostomi</taxon>
        <taxon>Actinopterygii</taxon>
        <taxon>Neopterygii</taxon>
        <taxon>Teleostei</taxon>
        <taxon>Neoteleostei</taxon>
        <taxon>Acanthomorphata</taxon>
        <taxon>Eupercaria</taxon>
        <taxon>Perciformes</taxon>
        <taxon>Notothenioidei</taxon>
        <taxon>Nototheniidae</taxon>
        <taxon>Dissostichus</taxon>
    </lineage>
</organism>
<dbReference type="GO" id="GO:0007265">
    <property type="term" value="P:Ras protein signal transduction"/>
    <property type="evidence" value="ECO:0007669"/>
    <property type="project" value="TreeGrafter"/>
</dbReference>
<dbReference type="GO" id="GO:0007169">
    <property type="term" value="P:cell surface receptor protein tyrosine kinase signaling pathway"/>
    <property type="evidence" value="ECO:0007669"/>
    <property type="project" value="TreeGrafter"/>
</dbReference>
<proteinExistence type="predicted"/>
<keyword evidence="2" id="KW-1185">Reference proteome</keyword>
<dbReference type="GO" id="GO:0043410">
    <property type="term" value="P:positive regulation of MAPK cascade"/>
    <property type="evidence" value="ECO:0007669"/>
    <property type="project" value="TreeGrafter"/>
</dbReference>